<dbReference type="EMBL" id="VSWD01000012">
    <property type="protein sequence ID" value="KAK3085473.1"/>
    <property type="molecule type" value="Genomic_DNA"/>
</dbReference>
<dbReference type="Pfam" id="PF13676">
    <property type="entry name" value="TIR_2"/>
    <property type="match status" value="1"/>
</dbReference>
<dbReference type="GO" id="GO:0038023">
    <property type="term" value="F:signaling receptor activity"/>
    <property type="evidence" value="ECO:0007669"/>
    <property type="project" value="TreeGrafter"/>
</dbReference>
<keyword evidence="9" id="KW-1185">Reference proteome</keyword>
<dbReference type="InterPro" id="IPR000157">
    <property type="entry name" value="TIR_dom"/>
</dbReference>
<keyword evidence="2 6" id="KW-0812">Transmembrane</keyword>
<evidence type="ECO:0000256" key="2">
    <source>
        <dbReference type="ARBA" id="ARBA00022692"/>
    </source>
</evidence>
<dbReference type="PRINTS" id="PR01537">
    <property type="entry name" value="INTRLKN1R1F"/>
</dbReference>
<feature type="transmembrane region" description="Helical" evidence="6">
    <location>
        <begin position="310"/>
        <end position="332"/>
    </location>
</feature>
<name>A0AA88XMC8_PINIB</name>
<comment type="caution">
    <text evidence="8">The sequence shown here is derived from an EMBL/GenBank/DDBJ whole genome shotgun (WGS) entry which is preliminary data.</text>
</comment>
<reference evidence="8" key="1">
    <citation type="submission" date="2019-08" db="EMBL/GenBank/DDBJ databases">
        <title>The improved chromosome-level genome for the pearl oyster Pinctada fucata martensii using PacBio sequencing and Hi-C.</title>
        <authorList>
            <person name="Zheng Z."/>
        </authorList>
    </citation>
    <scope>NUCLEOTIDE SEQUENCE</scope>
    <source>
        <strain evidence="8">ZZ-2019</strain>
        <tissue evidence="8">Adductor muscle</tissue>
    </source>
</reference>
<dbReference type="GO" id="GO:0005886">
    <property type="term" value="C:plasma membrane"/>
    <property type="evidence" value="ECO:0007669"/>
    <property type="project" value="TreeGrafter"/>
</dbReference>
<dbReference type="AlphaFoldDB" id="A0AA88XMC8"/>
<accession>A0AA88XMC8</accession>
<dbReference type="InterPro" id="IPR035897">
    <property type="entry name" value="Toll_tir_struct_dom_sf"/>
</dbReference>
<dbReference type="PROSITE" id="PS50104">
    <property type="entry name" value="TIR"/>
    <property type="match status" value="1"/>
</dbReference>
<dbReference type="InterPro" id="IPR032675">
    <property type="entry name" value="LRR_dom_sf"/>
</dbReference>
<comment type="subcellular location">
    <subcellularLocation>
        <location evidence="1">Membrane</location>
        <topology evidence="1">Single-pass membrane protein</topology>
    </subcellularLocation>
</comment>
<keyword evidence="4 6" id="KW-1133">Transmembrane helix</keyword>
<dbReference type="Proteomes" id="UP001186944">
    <property type="component" value="Unassembled WGS sequence"/>
</dbReference>
<dbReference type="PANTHER" id="PTHR24365">
    <property type="entry name" value="TOLL-LIKE RECEPTOR"/>
    <property type="match status" value="1"/>
</dbReference>
<keyword evidence="3" id="KW-0732">Signal</keyword>
<evidence type="ECO:0000256" key="1">
    <source>
        <dbReference type="ARBA" id="ARBA00004167"/>
    </source>
</evidence>
<evidence type="ECO:0000256" key="5">
    <source>
        <dbReference type="ARBA" id="ARBA00023136"/>
    </source>
</evidence>
<organism evidence="8 9">
    <name type="scientific">Pinctada imbricata</name>
    <name type="common">Atlantic pearl-oyster</name>
    <name type="synonym">Pinctada martensii</name>
    <dbReference type="NCBI Taxonomy" id="66713"/>
    <lineage>
        <taxon>Eukaryota</taxon>
        <taxon>Metazoa</taxon>
        <taxon>Spiralia</taxon>
        <taxon>Lophotrochozoa</taxon>
        <taxon>Mollusca</taxon>
        <taxon>Bivalvia</taxon>
        <taxon>Autobranchia</taxon>
        <taxon>Pteriomorphia</taxon>
        <taxon>Pterioida</taxon>
        <taxon>Pterioidea</taxon>
        <taxon>Pteriidae</taxon>
        <taxon>Pinctada</taxon>
    </lineage>
</organism>
<evidence type="ECO:0000256" key="4">
    <source>
        <dbReference type="ARBA" id="ARBA00022989"/>
    </source>
</evidence>
<proteinExistence type="predicted"/>
<keyword evidence="5 6" id="KW-0472">Membrane</keyword>
<protein>
    <recommendedName>
        <fullName evidence="7">TIR domain-containing protein</fullName>
    </recommendedName>
</protein>
<dbReference type="GO" id="GO:0007165">
    <property type="term" value="P:signal transduction"/>
    <property type="evidence" value="ECO:0007669"/>
    <property type="project" value="InterPro"/>
</dbReference>
<evidence type="ECO:0000313" key="9">
    <source>
        <dbReference type="Proteomes" id="UP001186944"/>
    </source>
</evidence>
<dbReference type="SUPFAM" id="SSF52200">
    <property type="entry name" value="Toll/Interleukin receptor TIR domain"/>
    <property type="match status" value="1"/>
</dbReference>
<evidence type="ECO:0000256" key="6">
    <source>
        <dbReference type="SAM" id="Phobius"/>
    </source>
</evidence>
<feature type="domain" description="TIR" evidence="7">
    <location>
        <begin position="354"/>
        <end position="492"/>
    </location>
</feature>
<dbReference type="PANTHER" id="PTHR24365:SF541">
    <property type="entry name" value="PROTEIN TOLL-RELATED"/>
    <property type="match status" value="1"/>
</dbReference>
<evidence type="ECO:0000313" key="8">
    <source>
        <dbReference type="EMBL" id="KAK3085473.1"/>
    </source>
</evidence>
<evidence type="ECO:0000259" key="7">
    <source>
        <dbReference type="PROSITE" id="PS50104"/>
    </source>
</evidence>
<dbReference type="Gene3D" id="3.80.10.10">
    <property type="entry name" value="Ribonuclease Inhibitor"/>
    <property type="match status" value="2"/>
</dbReference>
<evidence type="ECO:0000256" key="3">
    <source>
        <dbReference type="ARBA" id="ARBA00022729"/>
    </source>
</evidence>
<gene>
    <name evidence="8" type="ORF">FSP39_003968</name>
</gene>
<sequence length="540" mass="62723">MALGKPFCSIDVSNNQLISFKNEGGFLVNDTISYGQGGTVYVKNNPFTRFPEFHKIGIPDLAVLGKLAEFGFDFTGTKWVCDSRMVPYLQLLEDLIRMVWRDYDDVKCHHPERLKGESIPKLVFDNRLDEFTSEISSKDGCPNFCTCIFYPVSNITNVKCDSSLMYMPKEMPDEGELDIDFSGTKIRQLANASYVGRIRKINLSGTNLASVPLNFLNDIERTMFSHIDLSKTNHLDRITTDFKILRHCNVHFGRKTIFCNCKSRWIQEWIDASSCQWNSTLTCRAREGLFPLSELSNALGCENENPLFKYLTISTSIVLLLLIVTLGTVYLYRYEIRILLKQNKDPDKIDWDKYKFDVYISSDKTNEQQILWILKIFLPDLRRSGYRVHFPLIDALPGSTVDEEVIGNMNRSRSFVIFLSNEYIADLDDFDSIDGIRTNLEWRHAWHFFRKSKEYRLIIINYGFNRICEVNRRELKAFLRVGKVLDFANKKHTLMTEVKELLGVPKIQFKGLTARKRVFNVKKEYLVTENIVDEEFELKV</sequence>
<dbReference type="Gene3D" id="3.40.50.10140">
    <property type="entry name" value="Toll/interleukin-1 receptor homology (TIR) domain"/>
    <property type="match status" value="1"/>
</dbReference>